<keyword evidence="2" id="KW-1185">Reference proteome</keyword>
<accession>A0ABP2YKV0</accession>
<sequence>MRGDFCKNCTALETVTCKAVSPPALGSDAFSGVTLSGVELKVPAASVSAYENAPYWKDFKKPFVTLP</sequence>
<dbReference type="Gene3D" id="3.40.50.12480">
    <property type="match status" value="1"/>
</dbReference>
<evidence type="ECO:0000313" key="2">
    <source>
        <dbReference type="Proteomes" id="UP000016646"/>
    </source>
</evidence>
<name>A0ABP2YKV0_TRESO</name>
<dbReference type="EMBL" id="AVQI01000056">
    <property type="protein sequence ID" value="ERK01500.1"/>
    <property type="molecule type" value="Genomic_DNA"/>
</dbReference>
<reference evidence="1 2" key="1">
    <citation type="submission" date="2013-08" db="EMBL/GenBank/DDBJ databases">
        <authorList>
            <person name="Durkin A.S."/>
            <person name="Haft D.R."/>
            <person name="McCorrison J."/>
            <person name="Torralba M."/>
            <person name="Gillis M."/>
            <person name="Haft D.H."/>
            <person name="Methe B."/>
            <person name="Sutton G."/>
            <person name="Nelson K.E."/>
        </authorList>
    </citation>
    <scope>NUCLEOTIDE SEQUENCE [LARGE SCALE GENOMIC DNA]</scope>
    <source>
        <strain evidence="1 2">ATCC 35536</strain>
    </source>
</reference>
<proteinExistence type="predicted"/>
<gene>
    <name evidence="1" type="ORF">HMPREF0860_1365</name>
</gene>
<evidence type="ECO:0000313" key="1">
    <source>
        <dbReference type="EMBL" id="ERK01500.1"/>
    </source>
</evidence>
<comment type="caution">
    <text evidence="1">The sequence shown here is derived from an EMBL/GenBank/DDBJ whole genome shotgun (WGS) entry which is preliminary data.</text>
</comment>
<dbReference type="Proteomes" id="UP000016646">
    <property type="component" value="Unassembled WGS sequence"/>
</dbReference>
<protein>
    <submittedName>
        <fullName evidence="1">Uncharacterized protein</fullName>
    </submittedName>
</protein>
<organism evidence="1 2">
    <name type="scientific">Treponema socranskii subsp. socranskii VPI DR56BR1116 = ATCC 35536</name>
    <dbReference type="NCBI Taxonomy" id="1125725"/>
    <lineage>
        <taxon>Bacteria</taxon>
        <taxon>Pseudomonadati</taxon>
        <taxon>Spirochaetota</taxon>
        <taxon>Spirochaetia</taxon>
        <taxon>Spirochaetales</taxon>
        <taxon>Treponemataceae</taxon>
        <taxon>Treponema</taxon>
    </lineage>
</organism>